<feature type="coiled-coil region" evidence="1">
    <location>
        <begin position="111"/>
        <end position="415"/>
    </location>
</feature>
<accession>A0ABP0P1N8</accession>
<comment type="caution">
    <text evidence="4">The sequence shown here is derived from an EMBL/GenBank/DDBJ whole genome shotgun (WGS) entry which is preliminary data.</text>
</comment>
<feature type="domain" description="tRNA ligase phosphodiesterase" evidence="3">
    <location>
        <begin position="402"/>
        <end position="542"/>
    </location>
</feature>
<proteinExistence type="predicted"/>
<keyword evidence="1" id="KW-0175">Coiled coil</keyword>
<evidence type="ECO:0000256" key="1">
    <source>
        <dbReference type="SAM" id="Coils"/>
    </source>
</evidence>
<evidence type="ECO:0000259" key="3">
    <source>
        <dbReference type="Pfam" id="PF08302"/>
    </source>
</evidence>
<feature type="compositionally biased region" description="Pro residues" evidence="2">
    <location>
        <begin position="74"/>
        <end position="87"/>
    </location>
</feature>
<dbReference type="Proteomes" id="UP001642484">
    <property type="component" value="Unassembled WGS sequence"/>
</dbReference>
<evidence type="ECO:0000313" key="4">
    <source>
        <dbReference type="EMBL" id="CAK9069704.1"/>
    </source>
</evidence>
<name>A0ABP0P1N8_9DINO</name>
<evidence type="ECO:0000313" key="5">
    <source>
        <dbReference type="Proteomes" id="UP001642484"/>
    </source>
</evidence>
<keyword evidence="5" id="KW-1185">Reference proteome</keyword>
<gene>
    <name evidence="4" type="ORF">CCMP2556_LOCUS34283</name>
</gene>
<reference evidence="4 5" key="1">
    <citation type="submission" date="2024-02" db="EMBL/GenBank/DDBJ databases">
        <authorList>
            <person name="Chen Y."/>
            <person name="Shah S."/>
            <person name="Dougan E. K."/>
            <person name="Thang M."/>
            <person name="Chan C."/>
        </authorList>
    </citation>
    <scope>NUCLEOTIDE SEQUENCE [LARGE SCALE GENOMIC DNA]</scope>
</reference>
<feature type="region of interest" description="Disordered" evidence="2">
    <location>
        <begin position="67"/>
        <end position="87"/>
    </location>
</feature>
<protein>
    <recommendedName>
        <fullName evidence="3">tRNA ligase phosphodiesterase domain-containing protein</fullName>
    </recommendedName>
</protein>
<evidence type="ECO:0000256" key="2">
    <source>
        <dbReference type="SAM" id="MobiDB-lite"/>
    </source>
</evidence>
<organism evidence="4 5">
    <name type="scientific">Durusdinium trenchii</name>
    <dbReference type="NCBI Taxonomy" id="1381693"/>
    <lineage>
        <taxon>Eukaryota</taxon>
        <taxon>Sar</taxon>
        <taxon>Alveolata</taxon>
        <taxon>Dinophyceae</taxon>
        <taxon>Suessiales</taxon>
        <taxon>Symbiodiniaceae</taxon>
        <taxon>Durusdinium</taxon>
    </lineage>
</organism>
<sequence length="633" mass="70486">MIAAAPPLIAAVPVRPVRIPQPLVLLPSGSDQQMPEMVETVRSSSSGAKSGHPLEFLVTRPAGSAKAVPLGGPMGPPAGPAGAGPGPPQRVPVVGSIPATTQASPMRCVHCKHAEHELEMLRKEHQSLQQQLAEMRQMGDAQEGTSVQRCVRCKTAEQELEMLRREQHSLEQQLLLSKQQLQHAEEEGRQQLKSLTEMDRKLAQATAKLREAEKLKASLEPEVQAQANTEAALCAWRTEAESHRASLEAAEQRCAEQLRRAQAARRHAAEVERQRKEVVRNSGLQVRNRLCEELNTALAEKAEMDKRLKKALRVSAEEQRLRTSLAQEMEAATVELQAYKDEALEASKAKEQLQKQRRFAKSEAGQAESLQRQFSEAEQQRRALQVELAKSQRLRQEEQKKRQAACAERDQVQQELQQWRTVGLADRLRQVEEQYHVTLLFVGNASDAEIARANPTMLRNAPAVQELRRRLRRHEGQPVQVEVSDFVWEDGHIAAAPAQLANTERGLCANVHPHMTLGMAPGAMAVESNGLLARRFAEHHFHAGLAEWLRQIGLGQYTKILSLWCRKNQVTTLEELSGRAAKAAAAIEPDPSRRAEVEKILRSSLARRINELPTARLQLQGTIEAHRAAFVVV</sequence>
<dbReference type="Pfam" id="PF08302">
    <property type="entry name" value="tRNA_lig_CPD"/>
    <property type="match status" value="1"/>
</dbReference>
<dbReference type="EMBL" id="CAXAMN010022472">
    <property type="protein sequence ID" value="CAK9069704.1"/>
    <property type="molecule type" value="Genomic_DNA"/>
</dbReference>
<dbReference type="InterPro" id="IPR015965">
    <property type="entry name" value="tRNA_lig_PDEase"/>
</dbReference>